<comment type="caution">
    <text evidence="1">The sequence shown here is derived from an EMBL/GenBank/DDBJ whole genome shotgun (WGS) entry which is preliminary data.</text>
</comment>
<reference evidence="1" key="2">
    <citation type="journal article" date="2019" name="Genome Biol. Evol.">
        <title>Day and night: Metabolic profiles and evolutionary relationships of six axenic non-marine cyanobacteria.</title>
        <authorList>
            <person name="Will S.E."/>
            <person name="Henke P."/>
            <person name="Boedeker C."/>
            <person name="Huang S."/>
            <person name="Brinkmann H."/>
            <person name="Rohde M."/>
            <person name="Jarek M."/>
            <person name="Friedl T."/>
            <person name="Seufert S."/>
            <person name="Schumacher M."/>
            <person name="Overmann J."/>
            <person name="Neumann-Schaal M."/>
            <person name="Petersen J."/>
        </authorList>
    </citation>
    <scope>NUCLEOTIDE SEQUENCE [LARGE SCALE GENOMIC DNA]</scope>
    <source>
        <strain evidence="1">PCC 7102</strain>
    </source>
</reference>
<name>A0A3S1I6U9_9CYAN</name>
<accession>A0A3S1I6U9</accession>
<dbReference type="RefSeq" id="WP_127087654.1">
    <property type="nucleotide sequence ID" value="NZ_RSCL01000065.1"/>
</dbReference>
<organism evidence="1 2">
    <name type="scientific">Dulcicalothrix desertica PCC 7102</name>
    <dbReference type="NCBI Taxonomy" id="232991"/>
    <lineage>
        <taxon>Bacteria</taxon>
        <taxon>Bacillati</taxon>
        <taxon>Cyanobacteriota</taxon>
        <taxon>Cyanophyceae</taxon>
        <taxon>Nostocales</taxon>
        <taxon>Calotrichaceae</taxon>
        <taxon>Dulcicalothrix</taxon>
    </lineage>
</organism>
<evidence type="ECO:0000313" key="2">
    <source>
        <dbReference type="Proteomes" id="UP000271624"/>
    </source>
</evidence>
<proteinExistence type="predicted"/>
<sequence>MFSSNFTKNNPDLGSPDALSQQVAERLRQAQAQELVKIIGKDTLVDVFQVLFFPDVVSEFCSELEDLGVPVDGKLRAKIRGNEPTVVRHAIDALKEALMQGRVDNPTGFIHHAIQGQWRPNSLKNL</sequence>
<evidence type="ECO:0000313" key="1">
    <source>
        <dbReference type="EMBL" id="RUS93010.1"/>
    </source>
</evidence>
<reference evidence="1" key="1">
    <citation type="submission" date="2018-12" db="EMBL/GenBank/DDBJ databases">
        <authorList>
            <person name="Will S."/>
            <person name="Neumann-Schaal M."/>
            <person name="Henke P."/>
        </authorList>
    </citation>
    <scope>NUCLEOTIDE SEQUENCE</scope>
    <source>
        <strain evidence="1">PCC 7102</strain>
    </source>
</reference>
<keyword evidence="2" id="KW-1185">Reference proteome</keyword>
<dbReference type="OrthoDB" id="533336at2"/>
<dbReference type="EMBL" id="RSCL01000065">
    <property type="protein sequence ID" value="RUS93010.1"/>
    <property type="molecule type" value="Genomic_DNA"/>
</dbReference>
<dbReference type="AlphaFoldDB" id="A0A3S1I6U9"/>
<dbReference type="Proteomes" id="UP000271624">
    <property type="component" value="Unassembled WGS sequence"/>
</dbReference>
<gene>
    <name evidence="1" type="ORF">DSM106972_097580</name>
</gene>
<protein>
    <submittedName>
        <fullName evidence="1">Uncharacterized protein</fullName>
    </submittedName>
</protein>